<dbReference type="GO" id="GO:0043138">
    <property type="term" value="F:3'-5' DNA helicase activity"/>
    <property type="evidence" value="ECO:0007669"/>
    <property type="project" value="UniProtKB-EC"/>
</dbReference>
<accession>A0A1G6AMJ0</accession>
<dbReference type="Pfam" id="PF17191">
    <property type="entry name" value="RecG_wedge"/>
    <property type="match status" value="1"/>
</dbReference>
<dbReference type="SMART" id="SM00490">
    <property type="entry name" value="HELICc"/>
    <property type="match status" value="1"/>
</dbReference>
<organism evidence="18 19">
    <name type="scientific">Eubacterium oxidoreducens</name>
    <dbReference type="NCBI Taxonomy" id="1732"/>
    <lineage>
        <taxon>Bacteria</taxon>
        <taxon>Bacillati</taxon>
        <taxon>Bacillota</taxon>
        <taxon>Clostridia</taxon>
        <taxon>Eubacteriales</taxon>
        <taxon>Eubacteriaceae</taxon>
        <taxon>Eubacterium</taxon>
    </lineage>
</organism>
<evidence type="ECO:0000256" key="5">
    <source>
        <dbReference type="ARBA" id="ARBA00022801"/>
    </source>
</evidence>
<dbReference type="GO" id="GO:0006281">
    <property type="term" value="P:DNA repair"/>
    <property type="evidence" value="ECO:0007669"/>
    <property type="project" value="UniProtKB-UniRule"/>
</dbReference>
<keyword evidence="7 15" id="KW-0067">ATP-binding</keyword>
<dbReference type="GO" id="GO:0005524">
    <property type="term" value="F:ATP binding"/>
    <property type="evidence" value="ECO:0007669"/>
    <property type="project" value="UniProtKB-KW"/>
</dbReference>
<evidence type="ECO:0000256" key="8">
    <source>
        <dbReference type="ARBA" id="ARBA00023125"/>
    </source>
</evidence>
<keyword evidence="6 15" id="KW-0347">Helicase</keyword>
<dbReference type="PANTHER" id="PTHR47964:SF1">
    <property type="entry name" value="ATP-DEPENDENT DNA HELICASE HOMOLOG RECG, CHLOROPLASTIC"/>
    <property type="match status" value="1"/>
</dbReference>
<evidence type="ECO:0000256" key="7">
    <source>
        <dbReference type="ARBA" id="ARBA00022840"/>
    </source>
</evidence>
<dbReference type="AlphaFoldDB" id="A0A1G6AMJ0"/>
<evidence type="ECO:0000256" key="12">
    <source>
        <dbReference type="ARBA" id="ARBA00034617"/>
    </source>
</evidence>
<dbReference type="NCBIfam" id="NF008168">
    <property type="entry name" value="PRK10917.2-2"/>
    <property type="match status" value="1"/>
</dbReference>
<feature type="domain" description="Helicase C-terminal" evidence="17">
    <location>
        <begin position="465"/>
        <end position="623"/>
    </location>
</feature>
<dbReference type="EMBL" id="FMXR01000006">
    <property type="protein sequence ID" value="SDB09604.1"/>
    <property type="molecule type" value="Genomic_DNA"/>
</dbReference>
<dbReference type="SUPFAM" id="SSF50249">
    <property type="entry name" value="Nucleic acid-binding proteins"/>
    <property type="match status" value="1"/>
</dbReference>
<comment type="similarity">
    <text evidence="1 15">Belongs to the helicase family. RecG subfamily.</text>
</comment>
<dbReference type="InterPro" id="IPR027417">
    <property type="entry name" value="P-loop_NTPase"/>
</dbReference>
<feature type="domain" description="Helicase ATP-binding" evidence="16">
    <location>
        <begin position="281"/>
        <end position="446"/>
    </location>
</feature>
<dbReference type="InterPro" id="IPR014001">
    <property type="entry name" value="Helicase_ATP-bd"/>
</dbReference>
<dbReference type="InterPro" id="IPR011545">
    <property type="entry name" value="DEAD/DEAH_box_helicase_dom"/>
</dbReference>
<comment type="catalytic activity">
    <reaction evidence="14 15">
        <text>ATP + H2O = ADP + phosphate + H(+)</text>
        <dbReference type="Rhea" id="RHEA:13065"/>
        <dbReference type="ChEBI" id="CHEBI:15377"/>
        <dbReference type="ChEBI" id="CHEBI:15378"/>
        <dbReference type="ChEBI" id="CHEBI:30616"/>
        <dbReference type="ChEBI" id="CHEBI:43474"/>
        <dbReference type="ChEBI" id="CHEBI:456216"/>
        <dbReference type="EC" id="5.6.2.4"/>
    </reaction>
</comment>
<dbReference type="InterPro" id="IPR045562">
    <property type="entry name" value="RecG_dom3_C"/>
</dbReference>
<reference evidence="18 19" key="1">
    <citation type="submission" date="2016-10" db="EMBL/GenBank/DDBJ databases">
        <authorList>
            <person name="de Groot N.N."/>
        </authorList>
    </citation>
    <scope>NUCLEOTIDE SEQUENCE [LARGE SCALE GENOMIC DNA]</scope>
    <source>
        <strain evidence="18 19">DSM 3217</strain>
    </source>
</reference>
<keyword evidence="5 15" id="KW-0378">Hydrolase</keyword>
<dbReference type="InterPro" id="IPR004609">
    <property type="entry name" value="ATP-dep_DNA_helicase_RecG"/>
</dbReference>
<evidence type="ECO:0000256" key="6">
    <source>
        <dbReference type="ARBA" id="ARBA00022806"/>
    </source>
</evidence>
<comment type="function">
    <text evidence="15">Plays a critical role in recombination and DNA repair. Helps process Holliday junction intermediates to mature products by catalyzing branch migration. Has replication fork regression activity, unwinds stalled or blocked replication forks to make a HJ that can be resolved. Has a DNA unwinding activity characteristic of a DNA helicase with 3'-5' polarity.</text>
</comment>
<dbReference type="InterPro" id="IPR033454">
    <property type="entry name" value="RecG_wedge"/>
</dbReference>
<sequence>MNLDSKITQIKGVGKKTEELFENLGVYTVGDMLLNFPREYKLYPHPLSPGDVYLTMQQNPALIKKEWAVEVKAVKSPVVRAGRRTSVTVLSLKHNLLDVEAVWFRSDFLRSVIKAGHRYILYGKCEIDHNRLKITQPKVFSKEQYQIAYENRLIPVYRLTKGLKQHQIIKAIQNIFEDDIEIIDWIPEEIRKHYGFPNRREAIYQMHFPDFEDKNIAAQKRLAFEEFFLFLLSIKSNEQFQGKEKSEYKINTDEEWQRALDSLLFPLTNDQTKALNEILMDMQSDYRMQRLLEGDVGSGKTIVAFLSMLAVAFAGWQSALMAPTEVLARQHYETFKKLIEDMGLADEIPVILLVGSMSAKEKQDVYECIECMPTAMIIGTHALIQEKVNYQNLAYVVTDEQHRFGVKQREAFGNKGMHPHILVMSATPIPRTLALILYNNIDISRILEKPANRLPIKNCVVGDSYLPAAYKFMKEQIEFGHQCYVICPMIEENEESQVRSVEEVEKMLREQFEDSIAIGVMHGNLKTKEKNDVMHAFELNEISILVSTTVVEVGVDVPNATMMMVFNAERFGLAQLHQLRGRIGRGAAQSYCVFLSDSSKAKERLEILNKSNDGFQIADEDLKQRGPGDFFGERQSGDMGFGMADPYRDSDMLKEAAKCATELLQVDPKLLTHKLLKAQLERYRLNMADNLNI</sequence>
<dbReference type="SUPFAM" id="SSF52540">
    <property type="entry name" value="P-loop containing nucleoside triphosphate hydrolases"/>
    <property type="match status" value="2"/>
</dbReference>
<dbReference type="Gene3D" id="2.40.50.140">
    <property type="entry name" value="Nucleic acid-binding proteins"/>
    <property type="match status" value="1"/>
</dbReference>
<dbReference type="Pfam" id="PF00270">
    <property type="entry name" value="DEAD"/>
    <property type="match status" value="1"/>
</dbReference>
<dbReference type="Proteomes" id="UP000199228">
    <property type="component" value="Unassembled WGS sequence"/>
</dbReference>
<dbReference type="InterPro" id="IPR001650">
    <property type="entry name" value="Helicase_C-like"/>
</dbReference>
<evidence type="ECO:0000256" key="4">
    <source>
        <dbReference type="ARBA" id="ARBA00022763"/>
    </source>
</evidence>
<evidence type="ECO:0000256" key="10">
    <source>
        <dbReference type="ARBA" id="ARBA00023204"/>
    </source>
</evidence>
<keyword evidence="9 15" id="KW-0233">DNA recombination</keyword>
<evidence type="ECO:0000256" key="13">
    <source>
        <dbReference type="ARBA" id="ARBA00034808"/>
    </source>
</evidence>
<keyword evidence="11" id="KW-0413">Isomerase</keyword>
<evidence type="ECO:0000256" key="15">
    <source>
        <dbReference type="RuleBase" id="RU363016"/>
    </source>
</evidence>
<proteinExistence type="inferred from homology"/>
<evidence type="ECO:0000256" key="2">
    <source>
        <dbReference type="ARBA" id="ARBA00017846"/>
    </source>
</evidence>
<evidence type="ECO:0000313" key="19">
    <source>
        <dbReference type="Proteomes" id="UP000199228"/>
    </source>
</evidence>
<dbReference type="Pfam" id="PF00271">
    <property type="entry name" value="Helicase_C"/>
    <property type="match status" value="1"/>
</dbReference>
<keyword evidence="8" id="KW-0238">DNA-binding</keyword>
<name>A0A1G6AMJ0_EUBOX</name>
<dbReference type="STRING" id="1732.SAMN02910417_00727"/>
<dbReference type="Pfam" id="PF19833">
    <property type="entry name" value="RecG_dom3_C"/>
    <property type="match status" value="1"/>
</dbReference>
<dbReference type="PROSITE" id="PS51194">
    <property type="entry name" value="HELICASE_CTER"/>
    <property type="match status" value="1"/>
</dbReference>
<gene>
    <name evidence="18" type="ORF">SAMN02910417_00727</name>
</gene>
<evidence type="ECO:0000259" key="16">
    <source>
        <dbReference type="PROSITE" id="PS51192"/>
    </source>
</evidence>
<dbReference type="InterPro" id="IPR047112">
    <property type="entry name" value="RecG/Mfd"/>
</dbReference>
<dbReference type="PROSITE" id="PS51192">
    <property type="entry name" value="HELICASE_ATP_BIND_1"/>
    <property type="match status" value="1"/>
</dbReference>
<dbReference type="PANTHER" id="PTHR47964">
    <property type="entry name" value="ATP-DEPENDENT DNA HELICASE HOMOLOG RECG, CHLOROPLASTIC"/>
    <property type="match status" value="1"/>
</dbReference>
<evidence type="ECO:0000256" key="1">
    <source>
        <dbReference type="ARBA" id="ARBA00007504"/>
    </source>
</evidence>
<protein>
    <recommendedName>
        <fullName evidence="2 15">ATP-dependent DNA helicase RecG</fullName>
        <ecNumber evidence="13 15">5.6.2.4</ecNumber>
    </recommendedName>
</protein>
<evidence type="ECO:0000313" key="18">
    <source>
        <dbReference type="EMBL" id="SDB09604.1"/>
    </source>
</evidence>
<dbReference type="Gene3D" id="3.40.50.300">
    <property type="entry name" value="P-loop containing nucleotide triphosphate hydrolases"/>
    <property type="match status" value="2"/>
</dbReference>
<dbReference type="NCBIfam" id="NF008165">
    <property type="entry name" value="PRK10917.1-3"/>
    <property type="match status" value="1"/>
</dbReference>
<keyword evidence="3 15" id="KW-0547">Nucleotide-binding</keyword>
<dbReference type="SMART" id="SM00487">
    <property type="entry name" value="DEXDc"/>
    <property type="match status" value="1"/>
</dbReference>
<dbReference type="GO" id="GO:0006310">
    <property type="term" value="P:DNA recombination"/>
    <property type="evidence" value="ECO:0007669"/>
    <property type="project" value="UniProtKB-UniRule"/>
</dbReference>
<dbReference type="InterPro" id="IPR012340">
    <property type="entry name" value="NA-bd_OB-fold"/>
</dbReference>
<keyword evidence="10 15" id="KW-0234">DNA repair</keyword>
<dbReference type="OrthoDB" id="9804325at2"/>
<evidence type="ECO:0000256" key="14">
    <source>
        <dbReference type="ARBA" id="ARBA00048988"/>
    </source>
</evidence>
<dbReference type="RefSeq" id="WP_090172301.1">
    <property type="nucleotide sequence ID" value="NZ_FMXR01000006.1"/>
</dbReference>
<comment type="catalytic activity">
    <reaction evidence="12 15">
        <text>Couples ATP hydrolysis with the unwinding of duplex DNA by translocating in the 3'-5' direction.</text>
        <dbReference type="EC" id="5.6.2.4"/>
    </reaction>
</comment>
<dbReference type="NCBIfam" id="TIGR00643">
    <property type="entry name" value="recG"/>
    <property type="match status" value="1"/>
</dbReference>
<keyword evidence="4 15" id="KW-0227">DNA damage</keyword>
<dbReference type="GO" id="GO:0016887">
    <property type="term" value="F:ATP hydrolysis activity"/>
    <property type="evidence" value="ECO:0007669"/>
    <property type="project" value="RHEA"/>
</dbReference>
<evidence type="ECO:0000256" key="11">
    <source>
        <dbReference type="ARBA" id="ARBA00023235"/>
    </source>
</evidence>
<evidence type="ECO:0000256" key="9">
    <source>
        <dbReference type="ARBA" id="ARBA00023172"/>
    </source>
</evidence>
<dbReference type="EC" id="5.6.2.4" evidence="13 15"/>
<evidence type="ECO:0000256" key="3">
    <source>
        <dbReference type="ARBA" id="ARBA00022741"/>
    </source>
</evidence>
<dbReference type="CDD" id="cd17992">
    <property type="entry name" value="DEXHc_RecG"/>
    <property type="match status" value="1"/>
</dbReference>
<dbReference type="GO" id="GO:0003677">
    <property type="term" value="F:DNA binding"/>
    <property type="evidence" value="ECO:0007669"/>
    <property type="project" value="UniProtKB-KW"/>
</dbReference>
<evidence type="ECO:0000259" key="17">
    <source>
        <dbReference type="PROSITE" id="PS51194"/>
    </source>
</evidence>
<keyword evidence="19" id="KW-1185">Reference proteome</keyword>